<evidence type="ECO:0000313" key="3">
    <source>
        <dbReference type="EMBL" id="GAI92904.1"/>
    </source>
</evidence>
<name>X1UKM2_9ZZZZ</name>
<protein>
    <recommendedName>
        <fullName evidence="2">NAD-dependent epimerase/dehydratase domain-containing protein</fullName>
    </recommendedName>
</protein>
<proteinExistence type="inferred from homology"/>
<evidence type="ECO:0000256" key="1">
    <source>
        <dbReference type="ARBA" id="ARBA00007637"/>
    </source>
</evidence>
<sequence>MNIGVIGGSGFIGSHVVDKLIEQGHKVVVFDIMEPHRSNVRYHYIDVTNLSNTTVALTGGYDVIYMLAAMADVNDVYKNPVEAGEVNILAVANVLEAARRSDIGRVILASTVWVYEMAQGEKVDEDNPLFISETKHVYTASKVAAELYCHAYQRLYGQNFTILRYGIPYGPRARGTTVIALFVRKALNGEPLAIFGDGSQYRNFIYVEDLAEGNVAALKEVAINQTYNLDGARPVTVKGIAEGVKKLVGDVAIEYQEARPG</sequence>
<dbReference type="Gene3D" id="3.40.50.720">
    <property type="entry name" value="NAD(P)-binding Rossmann-like Domain"/>
    <property type="match status" value="1"/>
</dbReference>
<accession>X1UKM2</accession>
<comment type="caution">
    <text evidence="3">The sequence shown here is derived from an EMBL/GenBank/DDBJ whole genome shotgun (WGS) entry which is preliminary data.</text>
</comment>
<evidence type="ECO:0000259" key="2">
    <source>
        <dbReference type="Pfam" id="PF01370"/>
    </source>
</evidence>
<feature type="domain" description="NAD-dependent epimerase/dehydratase" evidence="2">
    <location>
        <begin position="5"/>
        <end position="229"/>
    </location>
</feature>
<dbReference type="PANTHER" id="PTHR43000">
    <property type="entry name" value="DTDP-D-GLUCOSE 4,6-DEHYDRATASE-RELATED"/>
    <property type="match status" value="1"/>
</dbReference>
<comment type="similarity">
    <text evidence="1">Belongs to the NAD(P)-dependent epimerase/dehydratase family.</text>
</comment>
<dbReference type="InterPro" id="IPR036291">
    <property type="entry name" value="NAD(P)-bd_dom_sf"/>
</dbReference>
<dbReference type="Pfam" id="PF01370">
    <property type="entry name" value="Epimerase"/>
    <property type="match status" value="1"/>
</dbReference>
<feature type="non-terminal residue" evidence="3">
    <location>
        <position position="261"/>
    </location>
</feature>
<dbReference type="AlphaFoldDB" id="X1UKM2"/>
<dbReference type="SUPFAM" id="SSF51735">
    <property type="entry name" value="NAD(P)-binding Rossmann-fold domains"/>
    <property type="match status" value="1"/>
</dbReference>
<dbReference type="InterPro" id="IPR001509">
    <property type="entry name" value="Epimerase_deHydtase"/>
</dbReference>
<reference evidence="3" key="1">
    <citation type="journal article" date="2014" name="Front. Microbiol.">
        <title>High frequency of phylogenetically diverse reductive dehalogenase-homologous genes in deep subseafloor sedimentary metagenomes.</title>
        <authorList>
            <person name="Kawai M."/>
            <person name="Futagami T."/>
            <person name="Toyoda A."/>
            <person name="Takaki Y."/>
            <person name="Nishi S."/>
            <person name="Hori S."/>
            <person name="Arai W."/>
            <person name="Tsubouchi T."/>
            <person name="Morono Y."/>
            <person name="Uchiyama I."/>
            <person name="Ito T."/>
            <person name="Fujiyama A."/>
            <person name="Inagaki F."/>
            <person name="Takami H."/>
        </authorList>
    </citation>
    <scope>NUCLEOTIDE SEQUENCE</scope>
    <source>
        <strain evidence="3">Expedition CK06-06</strain>
    </source>
</reference>
<organism evidence="3">
    <name type="scientific">marine sediment metagenome</name>
    <dbReference type="NCBI Taxonomy" id="412755"/>
    <lineage>
        <taxon>unclassified sequences</taxon>
        <taxon>metagenomes</taxon>
        <taxon>ecological metagenomes</taxon>
    </lineage>
</organism>
<gene>
    <name evidence="3" type="ORF">S12H4_40418</name>
</gene>
<dbReference type="EMBL" id="BARW01024524">
    <property type="protein sequence ID" value="GAI92904.1"/>
    <property type="molecule type" value="Genomic_DNA"/>
</dbReference>